<evidence type="ECO:0000256" key="12">
    <source>
        <dbReference type="ARBA" id="ARBA00022842"/>
    </source>
</evidence>
<evidence type="ECO:0000256" key="4">
    <source>
        <dbReference type="ARBA" id="ARBA00009439"/>
    </source>
</evidence>
<keyword evidence="7" id="KW-0547">Nucleotide-binding</keyword>
<feature type="coiled-coil region" evidence="18">
    <location>
        <begin position="764"/>
        <end position="897"/>
    </location>
</feature>
<evidence type="ECO:0000256" key="1">
    <source>
        <dbReference type="ARBA" id="ARBA00001947"/>
    </source>
</evidence>
<evidence type="ECO:0000256" key="6">
    <source>
        <dbReference type="ARBA" id="ARBA00022723"/>
    </source>
</evidence>
<evidence type="ECO:0000256" key="13">
    <source>
        <dbReference type="ARBA" id="ARBA00023054"/>
    </source>
</evidence>
<keyword evidence="10" id="KW-0862">Zinc</keyword>
<reference evidence="22" key="1">
    <citation type="submission" date="2023-07" db="EMBL/GenBank/DDBJ databases">
        <authorList>
            <consortium name="CYATHOMIX"/>
        </authorList>
    </citation>
    <scope>NUCLEOTIDE SEQUENCE</scope>
    <source>
        <strain evidence="22">N/A</strain>
    </source>
</reference>
<dbReference type="GO" id="GO:0005524">
    <property type="term" value="F:ATP binding"/>
    <property type="evidence" value="ECO:0007669"/>
    <property type="project" value="UniProtKB-KW"/>
</dbReference>
<dbReference type="PANTHER" id="PTHR18867:SF12">
    <property type="entry name" value="DNA REPAIR PROTEIN RAD50"/>
    <property type="match status" value="1"/>
</dbReference>
<dbReference type="InterPro" id="IPR027417">
    <property type="entry name" value="P-loop_NTPase"/>
</dbReference>
<dbReference type="Proteomes" id="UP001176961">
    <property type="component" value="Unassembled WGS sequence"/>
</dbReference>
<dbReference type="Gene3D" id="3.40.50.300">
    <property type="entry name" value="P-loop containing nucleotide triphosphate hydrolases"/>
    <property type="match status" value="2"/>
</dbReference>
<evidence type="ECO:0000259" key="21">
    <source>
        <dbReference type="Pfam" id="PF13476"/>
    </source>
</evidence>
<evidence type="ECO:0000256" key="9">
    <source>
        <dbReference type="ARBA" id="ARBA00022801"/>
    </source>
</evidence>
<keyword evidence="8" id="KW-0227">DNA damage</keyword>
<evidence type="ECO:0000256" key="2">
    <source>
        <dbReference type="ARBA" id="ARBA00004123"/>
    </source>
</evidence>
<evidence type="ECO:0000256" key="11">
    <source>
        <dbReference type="ARBA" id="ARBA00022840"/>
    </source>
</evidence>
<organism evidence="22 23">
    <name type="scientific">Cylicocyclus nassatus</name>
    <name type="common">Nematode worm</name>
    <dbReference type="NCBI Taxonomy" id="53992"/>
    <lineage>
        <taxon>Eukaryota</taxon>
        <taxon>Metazoa</taxon>
        <taxon>Ecdysozoa</taxon>
        <taxon>Nematoda</taxon>
        <taxon>Chromadorea</taxon>
        <taxon>Rhabditida</taxon>
        <taxon>Rhabditina</taxon>
        <taxon>Rhabditomorpha</taxon>
        <taxon>Strongyloidea</taxon>
        <taxon>Strongylidae</taxon>
        <taxon>Cylicocyclus</taxon>
    </lineage>
</organism>
<evidence type="ECO:0000256" key="14">
    <source>
        <dbReference type="ARBA" id="ARBA00023204"/>
    </source>
</evidence>
<dbReference type="GO" id="GO:0000722">
    <property type="term" value="P:telomere maintenance via recombination"/>
    <property type="evidence" value="ECO:0007669"/>
    <property type="project" value="TreeGrafter"/>
</dbReference>
<comment type="similarity">
    <text evidence="4">Belongs to the SMC family. RAD50 subfamily.</text>
</comment>
<feature type="domain" description="Rad50/SbcC-type AAA" evidence="21">
    <location>
        <begin position="72"/>
        <end position="319"/>
    </location>
</feature>
<proteinExistence type="inferred from homology"/>
<evidence type="ECO:0000256" key="18">
    <source>
        <dbReference type="SAM" id="Coils"/>
    </source>
</evidence>
<feature type="coiled-coil region" evidence="18">
    <location>
        <begin position="1076"/>
        <end position="1141"/>
    </location>
</feature>
<evidence type="ECO:0000256" key="5">
    <source>
        <dbReference type="ARBA" id="ARBA00022454"/>
    </source>
</evidence>
<name>A0AA36DQD2_CYLNA</name>
<evidence type="ECO:0000313" key="22">
    <source>
        <dbReference type="EMBL" id="CAJ0591075.1"/>
    </source>
</evidence>
<keyword evidence="9" id="KW-0378">Hydrolase</keyword>
<evidence type="ECO:0000256" key="15">
    <source>
        <dbReference type="ARBA" id="ARBA00023242"/>
    </source>
</evidence>
<comment type="catalytic activity">
    <reaction evidence="17">
        <text>ATP + H2O = ADP + phosphate + H(+)</text>
        <dbReference type="Rhea" id="RHEA:13065"/>
        <dbReference type="ChEBI" id="CHEBI:15377"/>
        <dbReference type="ChEBI" id="CHEBI:15378"/>
        <dbReference type="ChEBI" id="CHEBI:30616"/>
        <dbReference type="ChEBI" id="CHEBI:43474"/>
        <dbReference type="ChEBI" id="CHEBI:456216"/>
    </reaction>
</comment>
<dbReference type="GO" id="GO:0051880">
    <property type="term" value="F:G-quadruplex DNA binding"/>
    <property type="evidence" value="ECO:0007669"/>
    <property type="project" value="TreeGrafter"/>
</dbReference>
<evidence type="ECO:0000256" key="10">
    <source>
        <dbReference type="ARBA" id="ARBA00022833"/>
    </source>
</evidence>
<dbReference type="GO" id="GO:0043047">
    <property type="term" value="F:single-stranded telomeric DNA binding"/>
    <property type="evidence" value="ECO:0007669"/>
    <property type="project" value="TreeGrafter"/>
</dbReference>
<dbReference type="GO" id="GO:0070192">
    <property type="term" value="P:chromosome organization involved in meiotic cell cycle"/>
    <property type="evidence" value="ECO:0007669"/>
    <property type="project" value="TreeGrafter"/>
</dbReference>
<evidence type="ECO:0000256" key="17">
    <source>
        <dbReference type="ARBA" id="ARBA00049360"/>
    </source>
</evidence>
<evidence type="ECO:0008006" key="24">
    <source>
        <dbReference type="Google" id="ProtNLM"/>
    </source>
</evidence>
<dbReference type="GO" id="GO:0007004">
    <property type="term" value="P:telomere maintenance via telomerase"/>
    <property type="evidence" value="ECO:0007669"/>
    <property type="project" value="TreeGrafter"/>
</dbReference>
<dbReference type="InterPro" id="IPR038729">
    <property type="entry name" value="Rad50/SbcC_AAA"/>
</dbReference>
<evidence type="ECO:0000313" key="23">
    <source>
        <dbReference type="Proteomes" id="UP001176961"/>
    </source>
</evidence>
<evidence type="ECO:0000256" key="8">
    <source>
        <dbReference type="ARBA" id="ARBA00022763"/>
    </source>
</evidence>
<keyword evidence="14" id="KW-0234">DNA repair</keyword>
<keyword evidence="15" id="KW-0539">Nucleus</keyword>
<feature type="compositionally biased region" description="Basic and acidic residues" evidence="19">
    <location>
        <begin position="642"/>
        <end position="655"/>
    </location>
</feature>
<dbReference type="GO" id="GO:0006302">
    <property type="term" value="P:double-strand break repair"/>
    <property type="evidence" value="ECO:0007669"/>
    <property type="project" value="InterPro"/>
</dbReference>
<dbReference type="InterPro" id="IPR004584">
    <property type="entry name" value="Rad50_eukaryotes"/>
</dbReference>
<feature type="region of interest" description="Disordered" evidence="19">
    <location>
        <begin position="642"/>
        <end position="664"/>
    </location>
</feature>
<keyword evidence="6" id="KW-0479">Metal-binding</keyword>
<dbReference type="PANTHER" id="PTHR18867">
    <property type="entry name" value="RAD50"/>
    <property type="match status" value="1"/>
</dbReference>
<accession>A0AA36DQD2</accession>
<dbReference type="EMBL" id="CATQJL010000001">
    <property type="protein sequence ID" value="CAJ0591075.1"/>
    <property type="molecule type" value="Genomic_DNA"/>
</dbReference>
<keyword evidence="12" id="KW-0460">Magnesium</keyword>
<dbReference type="GO" id="GO:0000794">
    <property type="term" value="C:condensed nuclear chromosome"/>
    <property type="evidence" value="ECO:0007669"/>
    <property type="project" value="TreeGrafter"/>
</dbReference>
<evidence type="ECO:0000259" key="20">
    <source>
        <dbReference type="Pfam" id="PF04423"/>
    </source>
</evidence>
<feature type="domain" description="Zinc-hook" evidence="20">
    <location>
        <begin position="714"/>
        <end position="763"/>
    </location>
</feature>
<evidence type="ECO:0000256" key="3">
    <source>
        <dbReference type="ARBA" id="ARBA00004286"/>
    </source>
</evidence>
<dbReference type="GO" id="GO:0003691">
    <property type="term" value="F:double-stranded telomeric DNA binding"/>
    <property type="evidence" value="ECO:0007669"/>
    <property type="project" value="TreeGrafter"/>
</dbReference>
<keyword evidence="11" id="KW-0067">ATP-binding</keyword>
<keyword evidence="16" id="KW-0469">Meiosis</keyword>
<gene>
    <name evidence="22" type="ORF">CYNAS_LOCUS3058</name>
</gene>
<dbReference type="NCBIfam" id="TIGR00606">
    <property type="entry name" value="rad50"/>
    <property type="match status" value="1"/>
</dbReference>
<dbReference type="GO" id="GO:0046872">
    <property type="term" value="F:metal ion binding"/>
    <property type="evidence" value="ECO:0007669"/>
    <property type="project" value="UniProtKB-KW"/>
</dbReference>
<dbReference type="InterPro" id="IPR013134">
    <property type="entry name" value="Zn_hook_RAD50"/>
</dbReference>
<sequence>MTLYFDVATKCLVAQTDLATMTGRPLYPFTLCYGHLNDLTSSEVDCFGLIVSIAGEECLKQFNVTMVLLQQLMVRGIRSVGPSEEETQVIRFLNPLTIISGPNGSGKTTLIEALNYITTGSLPAGKLASFVHSLEASHKARVDGMVKLQFTDCKGRTCVATKRVNATLKKDGKLQCKSDEFNIQVTTADGQVGSLSSKVADFQKEIVNLLGVPAAILDNVIFCHQEDSDWPLSEPKELKQRFDRIFQLTRFVKALDVMKKMKRDYEMELATLVEKQNCREMTVKSKGKYIQQRDSCEEIRKESKEKITELEEKVEECNNIIKNANDQLQKLEALERKAELKRSELRMLTDQLATIRVSPYNGTEEELRAEIREMDSSSEFRELESQRERLRKKIETATRDIVRLKREKEEAESEMRKLMSCEMLRRDLEKEVEAAESELIKAYALNGPNHVAELQEKIEKDERELKELRESSVSTREREQARLDAAQMESSKLRCELDAASATIESLKREMSGIERKLKDAAASSDEVSELSEKIKNVETRLSAMPDVDEKRSEGLRKKRQRVQKEVEALRQTCSKAEEFEEIEREVERKATKKEELDNELNALLEKHADAFIASFGKKTNGPWSSSVNALVKSGEESNRLIENDLRRSERDLDRTTQSLEQSRTEEEQLLGEVEQLRKKIFDLCGCSSQDVAENLSETRHLLIKARKELALLKTKATMYEQWSEETKTRSCCPLCERKFANKASASELSGKLLDMSLSMPDDIQKLEKQVAEAEEKERLLANAVVYVDQCKKIMEEKVRHVRKQISDYRKQEASLTTKVEELKENMEKAMNKHKLLLEIKSDVSLMDSLFTSAQALDNELNELRRSLKPSVHKQPLSELKKELSAKEGSIASVSAELDEMQVTVAERNKLTTELHAFKERRIALGELTAQTAHLNETLVRHREELAKLSARRDAIAKTELPQANKTLNDAKNARDTAERFAKEQEEIKLLGIRKICDHYSAYNTLKERLSKASLAAKEGQVDALKLRITEKDQSIIDLEKRKAGFELGINDLEGTHVKRRTLEDQLTRMLVENKVAVLEKELKDLVWNVEEKEALIQKRLEATRDRDRSGLEKARLHGQLEEVEKKISEAKLALSSKEMKQAEKLYHDVMVDRIVTQEMISDLEKYMQCLDVSIIQFHTEKMAAINMILDDLWRKVYGGSDIQTIRIKSECVTSTEKRKAYDYRVVMIVNDGVELDMRDRCSAGQKMLACILIRIALADVFGGMCSIIALDEPTTNLDARKVDHIAAMLNSLVAVRRRGYSGSDGQKKPFQMIIITHDDRLVDRLMIGSKPEFIYVLEKDCYGISHVKRQYSDGRAEEANGHERYRNGHR</sequence>
<comment type="cofactor">
    <cofactor evidence="1">
        <name>Zn(2+)</name>
        <dbReference type="ChEBI" id="CHEBI:29105"/>
    </cofactor>
</comment>
<keyword evidence="5" id="KW-0158">Chromosome</keyword>
<keyword evidence="23" id="KW-1185">Reference proteome</keyword>
<evidence type="ECO:0000256" key="7">
    <source>
        <dbReference type="ARBA" id="ARBA00022741"/>
    </source>
</evidence>
<evidence type="ECO:0000256" key="19">
    <source>
        <dbReference type="SAM" id="MobiDB-lite"/>
    </source>
</evidence>
<feature type="coiled-coil region" evidence="18">
    <location>
        <begin position="255"/>
        <end position="607"/>
    </location>
</feature>
<dbReference type="Pfam" id="PF04423">
    <property type="entry name" value="Rad50_zn_hook"/>
    <property type="match status" value="1"/>
</dbReference>
<keyword evidence="13 18" id="KW-0175">Coiled coil</keyword>
<comment type="subcellular location">
    <subcellularLocation>
        <location evidence="3">Chromosome</location>
    </subcellularLocation>
    <subcellularLocation>
        <location evidence="2">Nucleus</location>
    </subcellularLocation>
</comment>
<dbReference type="Pfam" id="PF13476">
    <property type="entry name" value="AAA_23"/>
    <property type="match status" value="1"/>
</dbReference>
<dbReference type="GO" id="GO:0016887">
    <property type="term" value="F:ATP hydrolysis activity"/>
    <property type="evidence" value="ECO:0007669"/>
    <property type="project" value="InterPro"/>
</dbReference>
<dbReference type="SUPFAM" id="SSF52540">
    <property type="entry name" value="P-loop containing nucleoside triphosphate hydrolases"/>
    <property type="match status" value="1"/>
</dbReference>
<comment type="caution">
    <text evidence="22">The sequence shown here is derived from an EMBL/GenBank/DDBJ whole genome shotgun (WGS) entry which is preliminary data.</text>
</comment>
<evidence type="ECO:0000256" key="16">
    <source>
        <dbReference type="ARBA" id="ARBA00023254"/>
    </source>
</evidence>
<dbReference type="GO" id="GO:0030870">
    <property type="term" value="C:Mre11 complex"/>
    <property type="evidence" value="ECO:0007669"/>
    <property type="project" value="InterPro"/>
</dbReference>
<protein>
    <recommendedName>
        <fullName evidence="24">Zinc-hook domain-containing protein</fullName>
    </recommendedName>
</protein>